<gene>
    <name evidence="2" type="ORF">DKX38_013731</name>
</gene>
<evidence type="ECO:0000313" key="3">
    <source>
        <dbReference type="Proteomes" id="UP000326939"/>
    </source>
</evidence>
<organism evidence="2 3">
    <name type="scientific">Salix brachista</name>
    <dbReference type="NCBI Taxonomy" id="2182728"/>
    <lineage>
        <taxon>Eukaryota</taxon>
        <taxon>Viridiplantae</taxon>
        <taxon>Streptophyta</taxon>
        <taxon>Embryophyta</taxon>
        <taxon>Tracheophyta</taxon>
        <taxon>Spermatophyta</taxon>
        <taxon>Magnoliopsida</taxon>
        <taxon>eudicotyledons</taxon>
        <taxon>Gunneridae</taxon>
        <taxon>Pentapetalae</taxon>
        <taxon>rosids</taxon>
        <taxon>fabids</taxon>
        <taxon>Malpighiales</taxon>
        <taxon>Salicaceae</taxon>
        <taxon>Saliceae</taxon>
        <taxon>Salix</taxon>
    </lineage>
</organism>
<dbReference type="Proteomes" id="UP000326939">
    <property type="component" value="Chromosome 9"/>
</dbReference>
<name>A0A5N5LDJ9_9ROSI</name>
<reference evidence="3" key="1">
    <citation type="journal article" date="2019" name="Gigascience">
        <title>De novo genome assembly of the endangered Acer yangbiense, a plant species with extremely small populations endemic to Yunnan Province, China.</title>
        <authorList>
            <person name="Yang J."/>
            <person name="Wariss H.M."/>
            <person name="Tao L."/>
            <person name="Zhang R."/>
            <person name="Yun Q."/>
            <person name="Hollingsworth P."/>
            <person name="Dao Z."/>
            <person name="Luo G."/>
            <person name="Guo H."/>
            <person name="Ma Y."/>
            <person name="Sun W."/>
        </authorList>
    </citation>
    <scope>NUCLEOTIDE SEQUENCE [LARGE SCALE GENOMIC DNA]</scope>
    <source>
        <strain evidence="3">cv. br00</strain>
    </source>
</reference>
<feature type="compositionally biased region" description="Basic and acidic residues" evidence="1">
    <location>
        <begin position="68"/>
        <end position="77"/>
    </location>
</feature>
<dbReference type="AlphaFoldDB" id="A0A5N5LDJ9"/>
<feature type="region of interest" description="Disordered" evidence="1">
    <location>
        <begin position="68"/>
        <end position="88"/>
    </location>
</feature>
<protein>
    <submittedName>
        <fullName evidence="2">Uncharacterized protein</fullName>
    </submittedName>
</protein>
<accession>A0A5N5LDJ9</accession>
<keyword evidence="3" id="KW-1185">Reference proteome</keyword>
<evidence type="ECO:0000313" key="2">
    <source>
        <dbReference type="EMBL" id="KAB5540757.1"/>
    </source>
</evidence>
<proteinExistence type="predicted"/>
<dbReference type="EMBL" id="VDCV01000009">
    <property type="protein sequence ID" value="KAB5540757.1"/>
    <property type="molecule type" value="Genomic_DNA"/>
</dbReference>
<evidence type="ECO:0000256" key="1">
    <source>
        <dbReference type="SAM" id="MobiDB-lite"/>
    </source>
</evidence>
<comment type="caution">
    <text evidence="2">The sequence shown here is derived from an EMBL/GenBank/DDBJ whole genome shotgun (WGS) entry which is preliminary data.</text>
</comment>
<sequence>MFEDVQYLYQVWKMTNGKRSWGMLIDYAGLCMFMVLDTNTVQVRYVQNATLWKAQIVETRWLEWTEKERRGEKEAHKPQGLHAEHARR</sequence>